<evidence type="ECO:0000313" key="3">
    <source>
        <dbReference type="EMBL" id="GAA3672841.1"/>
    </source>
</evidence>
<name>A0ABP7BZ72_9ACTN</name>
<feature type="transmembrane region" description="Helical" evidence="2">
    <location>
        <begin position="129"/>
        <end position="151"/>
    </location>
</feature>
<organism evidence="3 4">
    <name type="scientific">Nonomuraea antimicrobica</name>
    <dbReference type="NCBI Taxonomy" id="561173"/>
    <lineage>
        <taxon>Bacteria</taxon>
        <taxon>Bacillati</taxon>
        <taxon>Actinomycetota</taxon>
        <taxon>Actinomycetes</taxon>
        <taxon>Streptosporangiales</taxon>
        <taxon>Streptosporangiaceae</taxon>
        <taxon>Nonomuraea</taxon>
    </lineage>
</organism>
<evidence type="ECO:0000313" key="4">
    <source>
        <dbReference type="Proteomes" id="UP001500902"/>
    </source>
</evidence>
<feature type="region of interest" description="Disordered" evidence="1">
    <location>
        <begin position="1"/>
        <end position="29"/>
    </location>
</feature>
<evidence type="ECO:0008006" key="5">
    <source>
        <dbReference type="Google" id="ProtNLM"/>
    </source>
</evidence>
<keyword evidence="4" id="KW-1185">Reference proteome</keyword>
<feature type="transmembrane region" description="Helical" evidence="2">
    <location>
        <begin position="157"/>
        <end position="179"/>
    </location>
</feature>
<feature type="compositionally biased region" description="Low complexity" evidence="1">
    <location>
        <begin position="10"/>
        <end position="28"/>
    </location>
</feature>
<reference evidence="4" key="1">
    <citation type="journal article" date="2019" name="Int. J. Syst. Evol. Microbiol.">
        <title>The Global Catalogue of Microorganisms (GCM) 10K type strain sequencing project: providing services to taxonomists for standard genome sequencing and annotation.</title>
        <authorList>
            <consortium name="The Broad Institute Genomics Platform"/>
            <consortium name="The Broad Institute Genome Sequencing Center for Infectious Disease"/>
            <person name="Wu L."/>
            <person name="Ma J."/>
        </authorList>
    </citation>
    <scope>NUCLEOTIDE SEQUENCE [LARGE SCALE GENOMIC DNA]</scope>
    <source>
        <strain evidence="4">JCM 16904</strain>
    </source>
</reference>
<dbReference type="EMBL" id="BAAAZP010000080">
    <property type="protein sequence ID" value="GAA3672841.1"/>
    <property type="molecule type" value="Genomic_DNA"/>
</dbReference>
<sequence length="252" mass="26346">MRLTPDTVRSPGNAPESGPESGSESGSGQAVRLAVPRGGAFVVRWRTAVLLVRPLTRAVDWAPLAVVTAFAAALLTLMNAGDPLGGADALLLMRITGTLLGSAAAFALVDAMSADLGPAAVPRWVRQALRCLLAGGAAVAVWFVAFAHVLSRLPEGALFPVGDLMVEMGVCLGIGLASAATAVRYATGRQAAMAAVVVQLALVLATILLPDQLRLWPPTCGFGFWDQAHAFWLGMLPVPYVWLALACRDLRR</sequence>
<feature type="transmembrane region" description="Helical" evidence="2">
    <location>
        <begin position="61"/>
        <end position="78"/>
    </location>
</feature>
<feature type="transmembrane region" description="Helical" evidence="2">
    <location>
        <begin position="229"/>
        <end position="247"/>
    </location>
</feature>
<keyword evidence="2" id="KW-0472">Membrane</keyword>
<dbReference type="Proteomes" id="UP001500902">
    <property type="component" value="Unassembled WGS sequence"/>
</dbReference>
<gene>
    <name evidence="3" type="ORF">GCM10022224_041360</name>
</gene>
<proteinExistence type="predicted"/>
<protein>
    <recommendedName>
        <fullName evidence="5">ABC-2 type transport system permease protein</fullName>
    </recommendedName>
</protein>
<accession>A0ABP7BZ72</accession>
<feature type="transmembrane region" description="Helical" evidence="2">
    <location>
        <begin position="90"/>
        <end position="109"/>
    </location>
</feature>
<feature type="transmembrane region" description="Helical" evidence="2">
    <location>
        <begin position="191"/>
        <end position="209"/>
    </location>
</feature>
<evidence type="ECO:0000256" key="1">
    <source>
        <dbReference type="SAM" id="MobiDB-lite"/>
    </source>
</evidence>
<evidence type="ECO:0000256" key="2">
    <source>
        <dbReference type="SAM" id="Phobius"/>
    </source>
</evidence>
<keyword evidence="2" id="KW-0812">Transmembrane</keyword>
<comment type="caution">
    <text evidence="3">The sequence shown here is derived from an EMBL/GenBank/DDBJ whole genome shotgun (WGS) entry which is preliminary data.</text>
</comment>
<keyword evidence="2" id="KW-1133">Transmembrane helix</keyword>